<gene>
    <name evidence="2" type="ORF">HINF_LOCUS13395</name>
</gene>
<protein>
    <submittedName>
        <fullName evidence="2">Hypothetical_protein</fullName>
    </submittedName>
</protein>
<sequence length="177" mass="19805">MLFYLYSVQVCAKNVSVTVVKQQFAIHFNINNQCSKWNGTTINVTMEAEFPGKGNITFNKQFELRSADRGTIGTMNCSDTYENSCIQSMRELNQNLHVDITFHDKNNNTEKFYDVEVDVDTKTKGVNVGLVVGCSVGGVVVIAGAIIGLILYKKKHDNIQQVYDGEKTTLKYSPTNM</sequence>
<dbReference type="Proteomes" id="UP001642409">
    <property type="component" value="Unassembled WGS sequence"/>
</dbReference>
<keyword evidence="1" id="KW-1133">Transmembrane helix</keyword>
<keyword evidence="1" id="KW-0812">Transmembrane</keyword>
<organism evidence="2 3">
    <name type="scientific">Hexamita inflata</name>
    <dbReference type="NCBI Taxonomy" id="28002"/>
    <lineage>
        <taxon>Eukaryota</taxon>
        <taxon>Metamonada</taxon>
        <taxon>Diplomonadida</taxon>
        <taxon>Hexamitidae</taxon>
        <taxon>Hexamitinae</taxon>
        <taxon>Hexamita</taxon>
    </lineage>
</organism>
<feature type="transmembrane region" description="Helical" evidence="1">
    <location>
        <begin position="128"/>
        <end position="152"/>
    </location>
</feature>
<name>A0ABP1HGU2_9EUKA</name>
<proteinExistence type="predicted"/>
<evidence type="ECO:0000313" key="2">
    <source>
        <dbReference type="EMBL" id="CAL5994118.1"/>
    </source>
</evidence>
<evidence type="ECO:0000313" key="3">
    <source>
        <dbReference type="Proteomes" id="UP001642409"/>
    </source>
</evidence>
<keyword evidence="1" id="KW-0472">Membrane</keyword>
<reference evidence="2 3" key="1">
    <citation type="submission" date="2024-07" db="EMBL/GenBank/DDBJ databases">
        <authorList>
            <person name="Akdeniz Z."/>
        </authorList>
    </citation>
    <scope>NUCLEOTIDE SEQUENCE [LARGE SCALE GENOMIC DNA]</scope>
</reference>
<comment type="caution">
    <text evidence="2">The sequence shown here is derived from an EMBL/GenBank/DDBJ whole genome shotgun (WGS) entry which is preliminary data.</text>
</comment>
<accession>A0ABP1HGU2</accession>
<evidence type="ECO:0000256" key="1">
    <source>
        <dbReference type="SAM" id="Phobius"/>
    </source>
</evidence>
<dbReference type="EMBL" id="CAXDID020000031">
    <property type="protein sequence ID" value="CAL5994118.1"/>
    <property type="molecule type" value="Genomic_DNA"/>
</dbReference>
<keyword evidence="3" id="KW-1185">Reference proteome</keyword>